<accession>A0ACB8Z1H3</accession>
<evidence type="ECO:0000313" key="2">
    <source>
        <dbReference type="Proteomes" id="UP001055811"/>
    </source>
</evidence>
<organism evidence="1 2">
    <name type="scientific">Cichorium intybus</name>
    <name type="common">Chicory</name>
    <dbReference type="NCBI Taxonomy" id="13427"/>
    <lineage>
        <taxon>Eukaryota</taxon>
        <taxon>Viridiplantae</taxon>
        <taxon>Streptophyta</taxon>
        <taxon>Embryophyta</taxon>
        <taxon>Tracheophyta</taxon>
        <taxon>Spermatophyta</taxon>
        <taxon>Magnoliopsida</taxon>
        <taxon>eudicotyledons</taxon>
        <taxon>Gunneridae</taxon>
        <taxon>Pentapetalae</taxon>
        <taxon>asterids</taxon>
        <taxon>campanulids</taxon>
        <taxon>Asterales</taxon>
        <taxon>Asteraceae</taxon>
        <taxon>Cichorioideae</taxon>
        <taxon>Cichorieae</taxon>
        <taxon>Cichoriinae</taxon>
        <taxon>Cichorium</taxon>
    </lineage>
</organism>
<dbReference type="EMBL" id="CM042017">
    <property type="protein sequence ID" value="KAI3691483.1"/>
    <property type="molecule type" value="Genomic_DNA"/>
</dbReference>
<sequence>MRASPAQLQILHRDLRPPRIRAAVGGGNGLPAAGCAVSVQININSPIYGDTNSRRSRGRLIAPAPSTTVPSAVTASACFFVVSRPCPFWRTANPVNVSWAIDESTLKVPVIYEKGNRTSASQSSSTSTPPHLALIGN</sequence>
<gene>
    <name evidence="1" type="ORF">L2E82_49844</name>
</gene>
<dbReference type="Proteomes" id="UP001055811">
    <property type="component" value="Linkage Group LG09"/>
</dbReference>
<name>A0ACB8Z1H3_CICIN</name>
<comment type="caution">
    <text evidence="1">The sequence shown here is derived from an EMBL/GenBank/DDBJ whole genome shotgun (WGS) entry which is preliminary data.</text>
</comment>
<reference evidence="2" key="1">
    <citation type="journal article" date="2022" name="Mol. Ecol. Resour.">
        <title>The genomes of chicory, endive, great burdock and yacon provide insights into Asteraceae palaeo-polyploidization history and plant inulin production.</title>
        <authorList>
            <person name="Fan W."/>
            <person name="Wang S."/>
            <person name="Wang H."/>
            <person name="Wang A."/>
            <person name="Jiang F."/>
            <person name="Liu H."/>
            <person name="Zhao H."/>
            <person name="Xu D."/>
            <person name="Zhang Y."/>
        </authorList>
    </citation>
    <scope>NUCLEOTIDE SEQUENCE [LARGE SCALE GENOMIC DNA]</scope>
    <source>
        <strain evidence="2">cv. Punajuju</strain>
    </source>
</reference>
<reference evidence="1 2" key="2">
    <citation type="journal article" date="2022" name="Mol. Ecol. Resour.">
        <title>The genomes of chicory, endive, great burdock and yacon provide insights into Asteraceae paleo-polyploidization history and plant inulin production.</title>
        <authorList>
            <person name="Fan W."/>
            <person name="Wang S."/>
            <person name="Wang H."/>
            <person name="Wang A."/>
            <person name="Jiang F."/>
            <person name="Liu H."/>
            <person name="Zhao H."/>
            <person name="Xu D."/>
            <person name="Zhang Y."/>
        </authorList>
    </citation>
    <scope>NUCLEOTIDE SEQUENCE [LARGE SCALE GENOMIC DNA]</scope>
    <source>
        <strain evidence="2">cv. Punajuju</strain>
        <tissue evidence="1">Leaves</tissue>
    </source>
</reference>
<protein>
    <submittedName>
        <fullName evidence="1">Uncharacterized protein</fullName>
    </submittedName>
</protein>
<evidence type="ECO:0000313" key="1">
    <source>
        <dbReference type="EMBL" id="KAI3691483.1"/>
    </source>
</evidence>
<keyword evidence="2" id="KW-1185">Reference proteome</keyword>
<proteinExistence type="predicted"/>